<dbReference type="InterPro" id="IPR029063">
    <property type="entry name" value="SAM-dependent_MTases_sf"/>
</dbReference>
<keyword evidence="8 10" id="KW-0560">Oxidoreductase</keyword>
<dbReference type="SUPFAM" id="SSF51905">
    <property type="entry name" value="FAD/NAD(P)-binding domain"/>
    <property type="match status" value="1"/>
</dbReference>
<gene>
    <name evidence="10" type="primary">mnmC</name>
    <name evidence="13" type="ORF">SAMN05216402_2690</name>
</gene>
<organism evidence="13 14">
    <name type="scientific">Nitrosospira multiformis</name>
    <dbReference type="NCBI Taxonomy" id="1231"/>
    <lineage>
        <taxon>Bacteria</taxon>
        <taxon>Pseudomonadati</taxon>
        <taxon>Pseudomonadota</taxon>
        <taxon>Betaproteobacteria</taxon>
        <taxon>Nitrosomonadales</taxon>
        <taxon>Nitrosomonadaceae</taxon>
        <taxon>Nitrosospira</taxon>
    </lineage>
</organism>
<feature type="domain" description="MnmC-like methyltransferase" evidence="12">
    <location>
        <begin position="107"/>
        <end position="227"/>
    </location>
</feature>
<evidence type="ECO:0000259" key="12">
    <source>
        <dbReference type="Pfam" id="PF05430"/>
    </source>
</evidence>
<dbReference type="Pfam" id="PF01266">
    <property type="entry name" value="DAO"/>
    <property type="match status" value="1"/>
</dbReference>
<dbReference type="EMBL" id="FNKY01000001">
    <property type="protein sequence ID" value="SDQ88728.1"/>
    <property type="molecule type" value="Genomic_DNA"/>
</dbReference>
<keyword evidence="14" id="KW-1185">Reference proteome</keyword>
<evidence type="ECO:0000256" key="4">
    <source>
        <dbReference type="ARBA" id="ARBA00022679"/>
    </source>
</evidence>
<feature type="region of interest" description="FAD-dependent cmnm(5)s(2)U34 oxidoreductase" evidence="10">
    <location>
        <begin position="245"/>
        <end position="621"/>
    </location>
</feature>
<keyword evidence="6 10" id="KW-0819">tRNA processing</keyword>
<evidence type="ECO:0000256" key="9">
    <source>
        <dbReference type="ARBA" id="ARBA00023268"/>
    </source>
</evidence>
<dbReference type="Gene3D" id="3.30.9.10">
    <property type="entry name" value="D-Amino Acid Oxidase, subunit A, domain 2"/>
    <property type="match status" value="1"/>
</dbReference>
<evidence type="ECO:0000259" key="11">
    <source>
        <dbReference type="Pfam" id="PF01266"/>
    </source>
</evidence>
<keyword evidence="9 10" id="KW-0511">Multifunctional enzyme</keyword>
<evidence type="ECO:0000256" key="8">
    <source>
        <dbReference type="ARBA" id="ARBA00023002"/>
    </source>
</evidence>
<keyword evidence="2 10" id="KW-0489">Methyltransferase</keyword>
<evidence type="ECO:0000256" key="5">
    <source>
        <dbReference type="ARBA" id="ARBA00022691"/>
    </source>
</evidence>
<dbReference type="SUPFAM" id="SSF53335">
    <property type="entry name" value="S-adenosyl-L-methionine-dependent methyltransferases"/>
    <property type="match status" value="1"/>
</dbReference>
<dbReference type="Proteomes" id="UP000183471">
    <property type="component" value="Unassembled WGS sequence"/>
</dbReference>
<evidence type="ECO:0000313" key="14">
    <source>
        <dbReference type="Proteomes" id="UP000183471"/>
    </source>
</evidence>
<comment type="subcellular location">
    <subcellularLocation>
        <location evidence="10">Cytoplasm</location>
    </subcellularLocation>
</comment>
<comment type="cofactor">
    <cofactor evidence="10">
        <name>FAD</name>
        <dbReference type="ChEBI" id="CHEBI:57692"/>
    </cofactor>
</comment>
<dbReference type="InterPro" id="IPR008471">
    <property type="entry name" value="MnmC-like_methylTransf"/>
</dbReference>
<evidence type="ECO:0000313" key="13">
    <source>
        <dbReference type="EMBL" id="SDQ88728.1"/>
    </source>
</evidence>
<proteinExistence type="inferred from homology"/>
<comment type="caution">
    <text evidence="13">The sequence shown here is derived from an EMBL/GenBank/DDBJ whole genome shotgun (WGS) entry which is preliminary data.</text>
</comment>
<reference evidence="13 14" key="1">
    <citation type="submission" date="2016-10" db="EMBL/GenBank/DDBJ databases">
        <authorList>
            <person name="Varghese N."/>
            <person name="Submissions S."/>
        </authorList>
    </citation>
    <scope>NUCLEOTIDE SEQUENCE [LARGE SCALE GENOMIC DNA]</scope>
    <source>
        <strain evidence="13 14">Nl1</strain>
    </source>
</reference>
<dbReference type="InterPro" id="IPR023032">
    <property type="entry name" value="tRNA_MAMT_biosynth_bifunc_MnmC"/>
</dbReference>
<dbReference type="InterPro" id="IPR036188">
    <property type="entry name" value="FAD/NAD-bd_sf"/>
</dbReference>
<keyword evidence="1 10" id="KW-0963">Cytoplasm</keyword>
<dbReference type="Pfam" id="PF05430">
    <property type="entry name" value="Methyltransf_30"/>
    <property type="match status" value="1"/>
</dbReference>
<dbReference type="Gene3D" id="3.40.50.150">
    <property type="entry name" value="Vaccinia Virus protein VP39"/>
    <property type="match status" value="1"/>
</dbReference>
<keyword evidence="5 10" id="KW-0949">S-adenosyl-L-methionine</keyword>
<evidence type="ECO:0000256" key="2">
    <source>
        <dbReference type="ARBA" id="ARBA00022603"/>
    </source>
</evidence>
<sequence>MIDWRNGQPFSSFFGDIYFSRDSGLEEKRHVFLQGNHLSERFASLATGAGDAFAIGETGFGTGLSFLCAWQLFDEIAPSRGSLDFFSVEKYPLDERELADALALWPALQQYADDLIARWPRRVPGWNRWSFAGGRVRLTLAIGDVAETLPEIHNGIDAWFLDGFSPARNPEMWTQPVFEHVVRASRPGATFATYTCAGWVRHGLEQAGFQVRKWPGFGHKREMLRGCLPGSPLMQPSSPATAIVIGGGVAGCAVASALAMHGVSVALIEHAPALAAAASGNPRGILHARLSAGMNLLQRFVLASYGHALALLDEKLPIDGIARTECGELQLAFSAEEVQRINKLVALDWPPHILRYVNAAEASALAGIELSHGGLWFPAGGWLVPPRFCAELAAGPGIVCHTGHRVESLMAMDAGWRVEGKDQHGQTWSHEAQIAVICTGYQVKSFAPTANFPLTPVRGQITMVPATSYSENLRTVVCTSGYLAPSTEGLHMMGATHGFNDAAIDLRASDHAANLARLVEISPMLAKAINIDSLDVEGLAGRAAVRASMPGALPLVGELLPGLYTSLGHGTRGLITAGLSGELIAAAACGQLPPLPASVLSALSPARRLMGLICRASRTGT</sequence>
<dbReference type="NCBIfam" id="NF033855">
    <property type="entry name" value="tRNA_MNMC2"/>
    <property type="match status" value="1"/>
</dbReference>
<dbReference type="InterPro" id="IPR047785">
    <property type="entry name" value="tRNA_MNMC2"/>
</dbReference>
<evidence type="ECO:0000256" key="10">
    <source>
        <dbReference type="HAMAP-Rule" id="MF_01102"/>
    </source>
</evidence>
<name>A0ABY0TKI6_9PROT</name>
<dbReference type="PANTHER" id="PTHR13847:SF283">
    <property type="entry name" value="TRNA 5-METHYLAMINOMETHYL-2-THIOURIDINE BIOSYNTHESIS BIFUNCTIONAL PROTEIN MNMC"/>
    <property type="match status" value="1"/>
</dbReference>
<protein>
    <recommendedName>
        <fullName evidence="10">tRNA 5-methylaminomethyl-2-thiouridine biosynthesis bifunctional protein MnmC</fullName>
        <shortName evidence="10">tRNA mnm(5)s(2)U biosynthesis bifunctional protein</shortName>
    </recommendedName>
    <domain>
        <recommendedName>
            <fullName evidence="10">tRNA (mnm(5)s(2)U34)-methyltransferase</fullName>
            <ecNumber evidence="10">2.1.1.61</ecNumber>
        </recommendedName>
    </domain>
    <domain>
        <recommendedName>
            <fullName evidence="10">FAD-dependent cmnm(5)s(2)U34 oxidoreductase</fullName>
            <ecNumber evidence="10">1.5.-.-</ecNumber>
        </recommendedName>
    </domain>
</protein>
<dbReference type="RefSeq" id="WP_074633346.1">
    <property type="nucleotide sequence ID" value="NZ_FNKY01000001.1"/>
</dbReference>
<keyword evidence="3 10" id="KW-0285">Flavoprotein</keyword>
<evidence type="ECO:0000256" key="3">
    <source>
        <dbReference type="ARBA" id="ARBA00022630"/>
    </source>
</evidence>
<dbReference type="InterPro" id="IPR006076">
    <property type="entry name" value="FAD-dep_OxRdtase"/>
</dbReference>
<dbReference type="EC" id="2.1.1.61" evidence="10"/>
<comment type="function">
    <text evidence="10">Catalyzes the last two steps in the biosynthesis of 5-methylaminomethyl-2-thiouridine (mnm(5)s(2)U) at the wobble position (U34) in tRNA. Catalyzes the FAD-dependent demodification of cmnm(5)s(2)U34 to nm(5)s(2)U34, followed by the transfer of a methyl group from S-adenosyl-L-methionine to nm(5)s(2)U34, to form mnm(5)s(2)U34.</text>
</comment>
<keyword evidence="7 10" id="KW-0274">FAD</keyword>
<keyword evidence="4 10" id="KW-0808">Transferase</keyword>
<comment type="catalytic activity">
    <reaction evidence="10">
        <text>5-aminomethyl-2-thiouridine(34) in tRNA + S-adenosyl-L-methionine = 5-methylaminomethyl-2-thiouridine(34) in tRNA + S-adenosyl-L-homocysteine + H(+)</text>
        <dbReference type="Rhea" id="RHEA:19569"/>
        <dbReference type="Rhea" id="RHEA-COMP:10195"/>
        <dbReference type="Rhea" id="RHEA-COMP:10197"/>
        <dbReference type="ChEBI" id="CHEBI:15378"/>
        <dbReference type="ChEBI" id="CHEBI:57856"/>
        <dbReference type="ChEBI" id="CHEBI:59789"/>
        <dbReference type="ChEBI" id="CHEBI:74454"/>
        <dbReference type="ChEBI" id="CHEBI:74455"/>
        <dbReference type="EC" id="2.1.1.61"/>
    </reaction>
</comment>
<evidence type="ECO:0000256" key="7">
    <source>
        <dbReference type="ARBA" id="ARBA00022827"/>
    </source>
</evidence>
<dbReference type="InterPro" id="IPR017610">
    <property type="entry name" value="tRNA_S-uridine_synth_MnmC_C"/>
</dbReference>
<evidence type="ECO:0000256" key="1">
    <source>
        <dbReference type="ARBA" id="ARBA00022490"/>
    </source>
</evidence>
<evidence type="ECO:0000256" key="6">
    <source>
        <dbReference type="ARBA" id="ARBA00022694"/>
    </source>
</evidence>
<dbReference type="PANTHER" id="PTHR13847">
    <property type="entry name" value="SARCOSINE DEHYDROGENASE-RELATED"/>
    <property type="match status" value="1"/>
</dbReference>
<dbReference type="HAMAP" id="MF_01102">
    <property type="entry name" value="MnmC"/>
    <property type="match status" value="1"/>
</dbReference>
<dbReference type="NCBIfam" id="NF002481">
    <property type="entry name" value="PRK01747.1-2"/>
    <property type="match status" value="1"/>
</dbReference>
<feature type="region of interest" description="tRNA (mnm(5)s(2)U34)-methyltransferase" evidence="10">
    <location>
        <begin position="1"/>
        <end position="229"/>
    </location>
</feature>
<accession>A0ABY0TKI6</accession>
<feature type="domain" description="FAD dependent oxidoreductase" evidence="11">
    <location>
        <begin position="243"/>
        <end position="586"/>
    </location>
</feature>
<comment type="similarity">
    <text evidence="10">In the N-terminal section; belongs to the methyltransferase superfamily. tRNA (mnm(5)s(2)U34)-methyltransferase family.</text>
</comment>
<dbReference type="Gene3D" id="3.50.50.60">
    <property type="entry name" value="FAD/NAD(P)-binding domain"/>
    <property type="match status" value="1"/>
</dbReference>
<dbReference type="NCBIfam" id="TIGR03197">
    <property type="entry name" value="MnmC_Cterm"/>
    <property type="match status" value="1"/>
</dbReference>
<dbReference type="EC" id="1.5.-.-" evidence="10"/>
<dbReference type="SUPFAM" id="SSF54373">
    <property type="entry name" value="FAD-linked reductases, C-terminal domain"/>
    <property type="match status" value="1"/>
</dbReference>
<comment type="similarity">
    <text evidence="10">In the C-terminal section; belongs to the DAO family.</text>
</comment>